<comment type="function">
    <text evidence="5">Involved in the oxidative stress response and detoxification.</text>
</comment>
<dbReference type="PANTHER" id="PTHR44051">
    <property type="entry name" value="GLUTATHIONE S-TRANSFERASE-RELATED"/>
    <property type="match status" value="1"/>
</dbReference>
<dbReference type="Gene3D" id="1.20.1050.130">
    <property type="match status" value="1"/>
</dbReference>
<dbReference type="Pfam" id="PF00043">
    <property type="entry name" value="GST_C"/>
    <property type="match status" value="1"/>
</dbReference>
<dbReference type="SFLD" id="SFLDG01151">
    <property type="entry name" value="Main.2:_Nu-like"/>
    <property type="match status" value="1"/>
</dbReference>
<dbReference type="InterPro" id="IPR010987">
    <property type="entry name" value="Glutathione-S-Trfase_C-like"/>
</dbReference>
<dbReference type="PROSITE" id="PS50405">
    <property type="entry name" value="GST_CTER"/>
    <property type="match status" value="1"/>
</dbReference>
<evidence type="ECO:0000259" key="8">
    <source>
        <dbReference type="PROSITE" id="PS50405"/>
    </source>
</evidence>
<sequence length="225" mass="25944">MSRGKQFTLCSFVHGTNGWKVAFVLEELALEYETIYLDQPENKPLIPQYVPKCNPNARFPILIDHENNDFVVWESNAIITYLVQKYDTSLKISVDDPKEKIIQLQWLLFQASGQGPSFGQAAWFKSSHPETLPSAIERYMKETLRIFGVLETVLSRQEWLVGGKYTVADISFIPWNEYALRGFLADHDGFNFEKDFPSVYKWYQAMLARPSIAEVIAVKESMMTK</sequence>
<evidence type="ECO:0000313" key="9">
    <source>
        <dbReference type="EMBL" id="CCL99556.1"/>
    </source>
</evidence>
<dbReference type="FunCoup" id="J4I8K2">
    <property type="interactions" value="115"/>
</dbReference>
<evidence type="ECO:0000256" key="6">
    <source>
        <dbReference type="RuleBase" id="RU003494"/>
    </source>
</evidence>
<dbReference type="InterPro" id="IPR036282">
    <property type="entry name" value="Glutathione-S-Trfase_C_sf"/>
</dbReference>
<dbReference type="PROSITE" id="PS50404">
    <property type="entry name" value="GST_NTER"/>
    <property type="match status" value="1"/>
</dbReference>
<dbReference type="InterPro" id="IPR036249">
    <property type="entry name" value="Thioredoxin-like_sf"/>
</dbReference>
<proteinExistence type="inferred from homology"/>
<evidence type="ECO:0000313" key="10">
    <source>
        <dbReference type="Proteomes" id="UP000006352"/>
    </source>
</evidence>
<keyword evidence="3" id="KW-0808">Transferase</keyword>
<dbReference type="RefSeq" id="XP_012178839.1">
    <property type="nucleotide sequence ID" value="XM_012323449.1"/>
</dbReference>
<dbReference type="InterPro" id="IPR040079">
    <property type="entry name" value="Glutathione_S-Trfase"/>
</dbReference>
<feature type="domain" description="GST N-terminal" evidence="7">
    <location>
        <begin position="5"/>
        <end position="90"/>
    </location>
</feature>
<dbReference type="Pfam" id="PF02798">
    <property type="entry name" value="GST_N"/>
    <property type="match status" value="1"/>
</dbReference>
<accession>J4I8K2</accession>
<dbReference type="HOGENOM" id="CLU_011226_14_2_1"/>
<dbReference type="AlphaFoldDB" id="J4I8K2"/>
<evidence type="ECO:0000256" key="5">
    <source>
        <dbReference type="ARBA" id="ARBA00060024"/>
    </source>
</evidence>
<keyword evidence="10" id="KW-1185">Reference proteome</keyword>
<dbReference type="GO" id="GO:0005737">
    <property type="term" value="C:cytoplasm"/>
    <property type="evidence" value="ECO:0007669"/>
    <property type="project" value="UniProtKB-ARBA"/>
</dbReference>
<evidence type="ECO:0000256" key="3">
    <source>
        <dbReference type="ARBA" id="ARBA00022679"/>
    </source>
</evidence>
<dbReference type="OrthoDB" id="422574at2759"/>
<dbReference type="SFLD" id="SFLDG00358">
    <property type="entry name" value="Main_(cytGST)"/>
    <property type="match status" value="1"/>
</dbReference>
<dbReference type="InterPro" id="IPR004045">
    <property type="entry name" value="Glutathione_S-Trfase_N"/>
</dbReference>
<dbReference type="SUPFAM" id="SSF52833">
    <property type="entry name" value="Thioredoxin-like"/>
    <property type="match status" value="1"/>
</dbReference>
<evidence type="ECO:0000256" key="1">
    <source>
        <dbReference type="ARBA" id="ARBA00007409"/>
    </source>
</evidence>
<evidence type="ECO:0000256" key="2">
    <source>
        <dbReference type="ARBA" id="ARBA00012452"/>
    </source>
</evidence>
<evidence type="ECO:0000259" key="7">
    <source>
        <dbReference type="PROSITE" id="PS50404"/>
    </source>
</evidence>
<evidence type="ECO:0000256" key="4">
    <source>
        <dbReference type="ARBA" id="ARBA00047960"/>
    </source>
</evidence>
<comment type="catalytic activity">
    <reaction evidence="4">
        <text>RX + glutathione = an S-substituted glutathione + a halide anion + H(+)</text>
        <dbReference type="Rhea" id="RHEA:16437"/>
        <dbReference type="ChEBI" id="CHEBI:15378"/>
        <dbReference type="ChEBI" id="CHEBI:16042"/>
        <dbReference type="ChEBI" id="CHEBI:17792"/>
        <dbReference type="ChEBI" id="CHEBI:57925"/>
        <dbReference type="ChEBI" id="CHEBI:90779"/>
        <dbReference type="EC" id="2.5.1.18"/>
    </reaction>
</comment>
<feature type="domain" description="GST C-terminal" evidence="8">
    <location>
        <begin position="96"/>
        <end position="225"/>
    </location>
</feature>
<dbReference type="SUPFAM" id="SSF47616">
    <property type="entry name" value="GST C-terminal domain-like"/>
    <property type="match status" value="1"/>
</dbReference>
<gene>
    <name evidence="9" type="ORF">FIBRA_01574</name>
</gene>
<dbReference type="InParanoid" id="J4I8K2"/>
<dbReference type="EC" id="2.5.1.18" evidence="2"/>
<dbReference type="EMBL" id="HE796940">
    <property type="protein sequence ID" value="CCL99556.1"/>
    <property type="molecule type" value="Genomic_DNA"/>
</dbReference>
<dbReference type="PANTHER" id="PTHR44051:SF3">
    <property type="entry name" value="TRANSCRIPTIONAL REGULATOR URE2"/>
    <property type="match status" value="1"/>
</dbReference>
<dbReference type="STRING" id="599839.J4I8K2"/>
<comment type="similarity">
    <text evidence="1 6">Belongs to the GST superfamily.</text>
</comment>
<dbReference type="GO" id="GO:0005634">
    <property type="term" value="C:nucleus"/>
    <property type="evidence" value="ECO:0007669"/>
    <property type="project" value="UniProtKB-ARBA"/>
</dbReference>
<reference evidence="9 10" key="1">
    <citation type="journal article" date="2012" name="Appl. Environ. Microbiol.">
        <title>Short-read sequencing for genomic analysis of the brown rot fungus Fibroporia radiculosa.</title>
        <authorList>
            <person name="Tang J.D."/>
            <person name="Perkins A.D."/>
            <person name="Sonstegard T.S."/>
            <person name="Schroeder S.G."/>
            <person name="Burgess S.C."/>
            <person name="Diehl S.V."/>
        </authorList>
    </citation>
    <scope>NUCLEOTIDE SEQUENCE [LARGE SCALE GENOMIC DNA]</scope>
    <source>
        <strain evidence="9 10">TFFH 294</strain>
    </source>
</reference>
<organism evidence="9 10">
    <name type="scientific">Fibroporia radiculosa</name>
    <dbReference type="NCBI Taxonomy" id="599839"/>
    <lineage>
        <taxon>Eukaryota</taxon>
        <taxon>Fungi</taxon>
        <taxon>Dikarya</taxon>
        <taxon>Basidiomycota</taxon>
        <taxon>Agaricomycotina</taxon>
        <taxon>Agaricomycetes</taxon>
        <taxon>Polyporales</taxon>
        <taxon>Fibroporiaceae</taxon>
        <taxon>Fibroporia</taxon>
    </lineage>
</organism>
<name>J4I8K2_9APHY</name>
<dbReference type="SFLD" id="SFLDS00019">
    <property type="entry name" value="Glutathione_Transferase_(cytos"/>
    <property type="match status" value="1"/>
</dbReference>
<dbReference type="FunFam" id="1.20.1050.130:FF:000016">
    <property type="entry name" value="Glutathione S-transferase 1"/>
    <property type="match status" value="1"/>
</dbReference>
<dbReference type="GeneID" id="24094467"/>
<dbReference type="Proteomes" id="UP000006352">
    <property type="component" value="Unassembled WGS sequence"/>
</dbReference>
<dbReference type="GO" id="GO:0004364">
    <property type="term" value="F:glutathione transferase activity"/>
    <property type="evidence" value="ECO:0007669"/>
    <property type="project" value="UniProtKB-EC"/>
</dbReference>
<dbReference type="InterPro" id="IPR004046">
    <property type="entry name" value="GST_C"/>
</dbReference>
<protein>
    <recommendedName>
        <fullName evidence="2">glutathione transferase</fullName>
        <ecNumber evidence="2">2.5.1.18</ecNumber>
    </recommendedName>
</protein>